<dbReference type="PANTHER" id="PTHR11815">
    <property type="entry name" value="SUCCINYL-COA SYNTHETASE BETA CHAIN"/>
    <property type="match status" value="1"/>
</dbReference>
<dbReference type="PANTHER" id="PTHR11815:SF10">
    <property type="entry name" value="SUCCINATE--COA LIGASE [GDP-FORMING] SUBUNIT BETA, MITOCHONDRIAL"/>
    <property type="match status" value="1"/>
</dbReference>
<protein>
    <recommendedName>
        <fullName evidence="1">ATP-grasp fold succinyl-CoA synthetase-type domain-containing protein</fullName>
    </recommendedName>
</protein>
<dbReference type="GO" id="GO:0042709">
    <property type="term" value="C:succinate-CoA ligase complex"/>
    <property type="evidence" value="ECO:0007669"/>
    <property type="project" value="TreeGrafter"/>
</dbReference>
<accession>A0A382EV26</accession>
<feature type="non-terminal residue" evidence="2">
    <location>
        <position position="91"/>
    </location>
</feature>
<dbReference type="InterPro" id="IPR013650">
    <property type="entry name" value="ATP-grasp_succ-CoA_synth-type"/>
</dbReference>
<dbReference type="EMBL" id="UINC01046515">
    <property type="protein sequence ID" value="SVB54636.1"/>
    <property type="molecule type" value="Genomic_DNA"/>
</dbReference>
<proteinExistence type="predicted"/>
<reference evidence="2" key="1">
    <citation type="submission" date="2018-05" db="EMBL/GenBank/DDBJ databases">
        <authorList>
            <person name="Lanie J.A."/>
            <person name="Ng W.-L."/>
            <person name="Kazmierczak K.M."/>
            <person name="Andrzejewski T.M."/>
            <person name="Davidsen T.M."/>
            <person name="Wayne K.J."/>
            <person name="Tettelin H."/>
            <person name="Glass J.I."/>
            <person name="Rusch D."/>
            <person name="Podicherti R."/>
            <person name="Tsui H.-C.T."/>
            <person name="Winkler M.E."/>
        </authorList>
    </citation>
    <scope>NUCLEOTIDE SEQUENCE</scope>
</reference>
<dbReference type="GO" id="GO:0004775">
    <property type="term" value="F:succinate-CoA ligase (ADP-forming) activity"/>
    <property type="evidence" value="ECO:0007669"/>
    <property type="project" value="TreeGrafter"/>
</dbReference>
<organism evidence="2">
    <name type="scientific">marine metagenome</name>
    <dbReference type="NCBI Taxonomy" id="408172"/>
    <lineage>
        <taxon>unclassified sequences</taxon>
        <taxon>metagenomes</taxon>
        <taxon>ecological metagenomes</taxon>
    </lineage>
</organism>
<dbReference type="InterPro" id="IPR013815">
    <property type="entry name" value="ATP_grasp_subdomain_1"/>
</dbReference>
<dbReference type="AlphaFoldDB" id="A0A382EV26"/>
<dbReference type="Pfam" id="PF08442">
    <property type="entry name" value="ATP-grasp_2"/>
    <property type="match status" value="1"/>
</dbReference>
<feature type="domain" description="ATP-grasp fold succinyl-CoA synthetase-type" evidence="1">
    <location>
        <begin position="2"/>
        <end position="87"/>
    </location>
</feature>
<name>A0A382EV26_9ZZZZ</name>
<gene>
    <name evidence="2" type="ORF">METZ01_LOCUS207490</name>
</gene>
<dbReference type="GO" id="GO:0005524">
    <property type="term" value="F:ATP binding"/>
    <property type="evidence" value="ECO:0007669"/>
    <property type="project" value="InterPro"/>
</dbReference>
<dbReference type="SUPFAM" id="SSF56059">
    <property type="entry name" value="Glutathione synthetase ATP-binding domain-like"/>
    <property type="match status" value="1"/>
</dbReference>
<dbReference type="GO" id="GO:0006104">
    <property type="term" value="P:succinyl-CoA metabolic process"/>
    <property type="evidence" value="ECO:0007669"/>
    <property type="project" value="TreeGrafter"/>
</dbReference>
<sequence>MKIHEYQAKELFKDHDIKTSEGYVCENIEEILKIYKTFDDEVVLKVQVHAGGRGKAGGVQLVKSRQEVIEFADKFFGHGFQTVQTENEFFT</sequence>
<dbReference type="Gene3D" id="3.30.470.20">
    <property type="entry name" value="ATP-grasp fold, B domain"/>
    <property type="match status" value="1"/>
</dbReference>
<evidence type="ECO:0000313" key="2">
    <source>
        <dbReference type="EMBL" id="SVB54636.1"/>
    </source>
</evidence>
<dbReference type="GO" id="GO:0006099">
    <property type="term" value="P:tricarboxylic acid cycle"/>
    <property type="evidence" value="ECO:0007669"/>
    <property type="project" value="TreeGrafter"/>
</dbReference>
<dbReference type="Gene3D" id="3.30.1490.20">
    <property type="entry name" value="ATP-grasp fold, A domain"/>
    <property type="match status" value="1"/>
</dbReference>
<evidence type="ECO:0000259" key="1">
    <source>
        <dbReference type="Pfam" id="PF08442"/>
    </source>
</evidence>